<evidence type="ECO:0000313" key="4">
    <source>
        <dbReference type="Proteomes" id="UP000017247"/>
    </source>
</evidence>
<sequence length="233" mass="24603">MDFEKIKEFVLEKKLYFIVAVVLLVGGLWLQKGDGAEDSYDNAQKMSQSSSANTSASAKVNSASSASNSATTNSKTVTCDISGAVKHQGVYTLKNGARLQELIEAAGGTTGKVQLKAINRAILLKDQDKIHIPYKGEKVESAATAGTGTSTSTNSTSTSSNSSASNQESGEKVNLNTADVAGLQKLTGIGEKKAEQIIAYREQNGPFKKVEDLMQVSGIGEKTFASLKDQLTV</sequence>
<comment type="caution">
    <text evidence="3">The sequence shown here is derived from an EMBL/GenBank/DDBJ whole genome shotgun (WGS) entry which is preliminary data.</text>
</comment>
<dbReference type="InterPro" id="IPR004509">
    <property type="entry name" value="Competence_ComEA_HhH"/>
</dbReference>
<dbReference type="Gene3D" id="3.10.20.600">
    <property type="match status" value="1"/>
</dbReference>
<dbReference type="EMBL" id="CBUL010000094">
    <property type="protein sequence ID" value="CDI60526.1"/>
    <property type="molecule type" value="Genomic_DNA"/>
</dbReference>
<dbReference type="SMART" id="SM00278">
    <property type="entry name" value="HhH1"/>
    <property type="match status" value="2"/>
</dbReference>
<dbReference type="HOGENOM" id="CLU_052011_1_0_9"/>
<feature type="domain" description="Helix-hairpin-helix DNA-binding motif class 1" evidence="2">
    <location>
        <begin position="211"/>
        <end position="230"/>
    </location>
</feature>
<dbReference type="GO" id="GO:0015627">
    <property type="term" value="C:type II protein secretion system complex"/>
    <property type="evidence" value="ECO:0007669"/>
    <property type="project" value="TreeGrafter"/>
</dbReference>
<dbReference type="Pfam" id="PF10531">
    <property type="entry name" value="SLBB"/>
    <property type="match status" value="1"/>
</dbReference>
<dbReference type="PANTHER" id="PTHR21180:SF32">
    <property type="entry name" value="ENDONUCLEASE_EXONUCLEASE_PHOSPHATASE FAMILY DOMAIN-CONTAINING PROTEIN 1"/>
    <property type="match status" value="1"/>
</dbReference>
<dbReference type="GO" id="GO:0006281">
    <property type="term" value="P:DNA repair"/>
    <property type="evidence" value="ECO:0007669"/>
    <property type="project" value="InterPro"/>
</dbReference>
<proteinExistence type="predicted"/>
<organism evidence="3 4">
    <name type="scientific">Lactobacillus helveticus CIRM-BIA 104</name>
    <dbReference type="NCBI Taxonomy" id="1226333"/>
    <lineage>
        <taxon>Bacteria</taxon>
        <taxon>Bacillati</taxon>
        <taxon>Bacillota</taxon>
        <taxon>Bacilli</taxon>
        <taxon>Lactobacillales</taxon>
        <taxon>Lactobacillaceae</taxon>
        <taxon>Lactobacillus</taxon>
    </lineage>
</organism>
<dbReference type="RefSeq" id="WP_003627941.1">
    <property type="nucleotide sequence ID" value="NZ_HG531059.1"/>
</dbReference>
<dbReference type="InterPro" id="IPR010994">
    <property type="entry name" value="RuvA_2-like"/>
</dbReference>
<dbReference type="InterPro" id="IPR003583">
    <property type="entry name" value="Hlx-hairpin-Hlx_DNA-bd_motif"/>
</dbReference>
<name>U6FD84_LACHE</name>
<feature type="domain" description="Helix-hairpin-helix DNA-binding motif class 1" evidence="2">
    <location>
        <begin position="181"/>
        <end position="200"/>
    </location>
</feature>
<evidence type="ECO:0000256" key="1">
    <source>
        <dbReference type="SAM" id="MobiDB-lite"/>
    </source>
</evidence>
<dbReference type="InterPro" id="IPR051675">
    <property type="entry name" value="Endo/Exo/Phosphatase_dom_1"/>
</dbReference>
<dbReference type="Proteomes" id="UP000017247">
    <property type="component" value="Unassembled WGS sequence"/>
</dbReference>
<dbReference type="SUPFAM" id="SSF142984">
    <property type="entry name" value="Nqo1 middle domain-like"/>
    <property type="match status" value="1"/>
</dbReference>
<dbReference type="GO" id="GO:0003677">
    <property type="term" value="F:DNA binding"/>
    <property type="evidence" value="ECO:0007669"/>
    <property type="project" value="InterPro"/>
</dbReference>
<evidence type="ECO:0000313" key="3">
    <source>
        <dbReference type="EMBL" id="CDI60526.1"/>
    </source>
</evidence>
<dbReference type="PANTHER" id="PTHR21180">
    <property type="entry name" value="ENDONUCLEASE/EXONUCLEASE/PHOSPHATASE FAMILY DOMAIN-CONTAINING PROTEIN 1"/>
    <property type="match status" value="1"/>
</dbReference>
<dbReference type="InterPro" id="IPR019554">
    <property type="entry name" value="Soluble_ligand-bd"/>
</dbReference>
<dbReference type="GO" id="GO:0015628">
    <property type="term" value="P:protein secretion by the type II secretion system"/>
    <property type="evidence" value="ECO:0007669"/>
    <property type="project" value="TreeGrafter"/>
</dbReference>
<gene>
    <name evidence="3" type="ORF">LHCIRMBIA104_01471</name>
</gene>
<evidence type="ECO:0000259" key="2">
    <source>
        <dbReference type="SMART" id="SM00278"/>
    </source>
</evidence>
<feature type="compositionally biased region" description="Low complexity" evidence="1">
    <location>
        <begin position="141"/>
        <end position="166"/>
    </location>
</feature>
<dbReference type="Gene3D" id="1.10.150.280">
    <property type="entry name" value="AF1531-like domain"/>
    <property type="match status" value="1"/>
</dbReference>
<protein>
    <submittedName>
        <fullName evidence="3">Competence protein ComEA</fullName>
    </submittedName>
</protein>
<dbReference type="SUPFAM" id="SSF47781">
    <property type="entry name" value="RuvA domain 2-like"/>
    <property type="match status" value="1"/>
</dbReference>
<accession>U6FD84</accession>
<dbReference type="Pfam" id="PF12836">
    <property type="entry name" value="HHH_3"/>
    <property type="match status" value="1"/>
</dbReference>
<dbReference type="AlphaFoldDB" id="U6FD84"/>
<dbReference type="NCBIfam" id="TIGR00426">
    <property type="entry name" value="competence protein ComEA helix-hairpin-helix repeat region"/>
    <property type="match status" value="1"/>
</dbReference>
<reference evidence="3" key="1">
    <citation type="submission" date="2013-09" db="EMBL/GenBank/DDBJ databases">
        <title>Draft Genome Sequence of five Lactobacillus helveticus strains CIRM-BIA 101T, 103, 104, 951 and 953 isolated from milk product.</title>
        <authorList>
            <person name="Valence F."/>
            <person name="Chuat V."/>
            <person name="Ma L."/>
            <person name="Creno S."/>
            <person name="Falentin H."/>
            <person name="Lortal S."/>
            <person name="Bizet C."/>
            <person name="Clermont D."/>
            <person name="Loux V."/>
            <person name="Bouchier C."/>
            <person name="Cousin S."/>
        </authorList>
    </citation>
    <scope>NUCLEOTIDE SEQUENCE [LARGE SCALE GENOMIC DNA]</scope>
    <source>
        <strain evidence="3">CIRM-BIA 104</strain>
    </source>
</reference>
<feature type="region of interest" description="Disordered" evidence="1">
    <location>
        <begin position="141"/>
        <end position="176"/>
    </location>
</feature>